<keyword evidence="2" id="KW-0472">Membrane</keyword>
<evidence type="ECO:0000256" key="2">
    <source>
        <dbReference type="SAM" id="Phobius"/>
    </source>
</evidence>
<evidence type="ECO:0000313" key="3">
    <source>
        <dbReference type="EMBL" id="KAL0630293.1"/>
    </source>
</evidence>
<sequence>MSNPSVGSPSSRKTVALTFSVALHVAVIVNFLPKTFSARLPEVSRPVIFATLVQEAVVATKTPEVAFPLTPPEPASGQQPAEPAKLPEAAPEPERRPMAPSSPIVVEPSAAAMPVAPAPDASSTPTPPPAPRRPVSFIPAPPIEEPPAPTPPVPEECTNPPGTVLKAGNSEISAASCTSSPAQTNV</sequence>
<protein>
    <recommendedName>
        <fullName evidence="5">Energy transducer TonB</fullName>
    </recommendedName>
</protein>
<evidence type="ECO:0000313" key="4">
    <source>
        <dbReference type="Proteomes" id="UP001447188"/>
    </source>
</evidence>
<accession>A0ABR3G390</accession>
<proteinExistence type="predicted"/>
<feature type="transmembrane region" description="Helical" evidence="2">
    <location>
        <begin position="15"/>
        <end position="32"/>
    </location>
</feature>
<feature type="non-terminal residue" evidence="3">
    <location>
        <position position="186"/>
    </location>
</feature>
<feature type="compositionally biased region" description="Polar residues" evidence="1">
    <location>
        <begin position="170"/>
        <end position="186"/>
    </location>
</feature>
<feature type="region of interest" description="Disordered" evidence="1">
    <location>
        <begin position="67"/>
        <end position="186"/>
    </location>
</feature>
<feature type="compositionally biased region" description="Low complexity" evidence="1">
    <location>
        <begin position="80"/>
        <end position="89"/>
    </location>
</feature>
<comment type="caution">
    <text evidence="3">The sequence shown here is derived from an EMBL/GenBank/DDBJ whole genome shotgun (WGS) entry which is preliminary data.</text>
</comment>
<dbReference type="EMBL" id="JBBBZM010000842">
    <property type="protein sequence ID" value="KAL0630293.1"/>
    <property type="molecule type" value="Genomic_DNA"/>
</dbReference>
<organism evidence="3 4">
    <name type="scientific">Discina gigas</name>
    <dbReference type="NCBI Taxonomy" id="1032678"/>
    <lineage>
        <taxon>Eukaryota</taxon>
        <taxon>Fungi</taxon>
        <taxon>Dikarya</taxon>
        <taxon>Ascomycota</taxon>
        <taxon>Pezizomycotina</taxon>
        <taxon>Pezizomycetes</taxon>
        <taxon>Pezizales</taxon>
        <taxon>Discinaceae</taxon>
        <taxon>Discina</taxon>
    </lineage>
</organism>
<keyword evidence="4" id="KW-1185">Reference proteome</keyword>
<feature type="compositionally biased region" description="Low complexity" evidence="1">
    <location>
        <begin position="98"/>
        <end position="124"/>
    </location>
</feature>
<dbReference type="Proteomes" id="UP001447188">
    <property type="component" value="Unassembled WGS sequence"/>
</dbReference>
<evidence type="ECO:0008006" key="5">
    <source>
        <dbReference type="Google" id="ProtNLM"/>
    </source>
</evidence>
<keyword evidence="2" id="KW-1133">Transmembrane helix</keyword>
<gene>
    <name evidence="3" type="ORF">Q9L58_010860</name>
</gene>
<reference evidence="3 4" key="1">
    <citation type="submission" date="2024-02" db="EMBL/GenBank/DDBJ databases">
        <title>Discinaceae phylogenomics.</title>
        <authorList>
            <person name="Dirks A.C."/>
            <person name="James T.Y."/>
        </authorList>
    </citation>
    <scope>NUCLEOTIDE SEQUENCE [LARGE SCALE GENOMIC DNA]</scope>
    <source>
        <strain evidence="3 4">ACD0624</strain>
    </source>
</reference>
<name>A0ABR3G390_9PEZI</name>
<keyword evidence="2" id="KW-0812">Transmembrane</keyword>
<feature type="compositionally biased region" description="Pro residues" evidence="1">
    <location>
        <begin position="139"/>
        <end position="154"/>
    </location>
</feature>
<evidence type="ECO:0000256" key="1">
    <source>
        <dbReference type="SAM" id="MobiDB-lite"/>
    </source>
</evidence>